<gene>
    <name evidence="1" type="ORF">NB037_14025</name>
</gene>
<evidence type="ECO:0000313" key="1">
    <source>
        <dbReference type="EMBL" id="MCM6763537.1"/>
    </source>
</evidence>
<comment type="caution">
    <text evidence="1">The sequence shown here is derived from an EMBL/GenBank/DDBJ whole genome shotgun (WGS) entry which is preliminary data.</text>
</comment>
<dbReference type="AlphaFoldDB" id="A0A9X2DYX5"/>
<reference evidence="1" key="1">
    <citation type="submission" date="2022-06" db="EMBL/GenBank/DDBJ databases">
        <title>Whole genome shotgun sequencing (WGS) of Rathayibacter sp. ZW T2_19, isolated from stored onions (Allium cepa).</title>
        <authorList>
            <person name="Stoll D.A."/>
            <person name="Huch M."/>
        </authorList>
    </citation>
    <scope>NUCLEOTIDE SEQUENCE</scope>
    <source>
        <strain evidence="1">ZW T2_19</strain>
    </source>
</reference>
<evidence type="ECO:0000313" key="2">
    <source>
        <dbReference type="Proteomes" id="UP001155240"/>
    </source>
</evidence>
<dbReference type="InterPro" id="IPR029063">
    <property type="entry name" value="SAM-dependent_MTases_sf"/>
</dbReference>
<sequence length="318" mass="33880">MRDRLRVLGDRLDRALGADPIAQAPGFSSGDFSTNEAAGWLYLDSGESVPGLPPDGGTMREWGRTHLPGASALGLYPMQRTDDAGRVLAGGVADERSRILFTNMIDGIALRARAAVFAEQVRTTAAQVGGPMHLLSLGCGAAVPVIDALATLEDESEVTRDLVLVDLDPLALAFATELAADAGLTDRVTIVNDNIVRACRRLPREHCHLIDMLGVWEYGSDRACESLIRSALACLAPGGSIVVSNMLSGRPQLHFNQRGVGWPAVVPRSIDCMVDIALSSGVAPDDLDVIVTEDGVYAVMVLTVRQRQDEPPLCEDDA</sequence>
<dbReference type="Gene3D" id="3.40.50.150">
    <property type="entry name" value="Vaccinia Virus protein VP39"/>
    <property type="match status" value="1"/>
</dbReference>
<protein>
    <recommendedName>
        <fullName evidence="3">Methyltransferase domain-containing protein</fullName>
    </recommendedName>
</protein>
<name>A0A9X2DYX5_9MICO</name>
<organism evidence="1 2">
    <name type="scientific">Rathayibacter rubneri</name>
    <dbReference type="NCBI Taxonomy" id="2950106"/>
    <lineage>
        <taxon>Bacteria</taxon>
        <taxon>Bacillati</taxon>
        <taxon>Actinomycetota</taxon>
        <taxon>Actinomycetes</taxon>
        <taxon>Micrococcales</taxon>
        <taxon>Microbacteriaceae</taxon>
        <taxon>Rathayibacter</taxon>
    </lineage>
</organism>
<evidence type="ECO:0008006" key="3">
    <source>
        <dbReference type="Google" id="ProtNLM"/>
    </source>
</evidence>
<dbReference type="SUPFAM" id="SSF53335">
    <property type="entry name" value="S-adenosyl-L-methionine-dependent methyltransferases"/>
    <property type="match status" value="1"/>
</dbReference>
<dbReference type="Proteomes" id="UP001155240">
    <property type="component" value="Unassembled WGS sequence"/>
</dbReference>
<dbReference type="EMBL" id="JAMRYM010000069">
    <property type="protein sequence ID" value="MCM6763537.1"/>
    <property type="molecule type" value="Genomic_DNA"/>
</dbReference>
<dbReference type="RefSeq" id="WP_251946699.1">
    <property type="nucleotide sequence ID" value="NZ_JAMRYM010000069.1"/>
</dbReference>
<keyword evidence="2" id="KW-1185">Reference proteome</keyword>
<proteinExistence type="predicted"/>
<accession>A0A9X2DYX5</accession>